<reference evidence="3" key="2">
    <citation type="journal article" date="2023" name="Curr. Microbiol.">
        <title>Granulicatella seriolae sp. nov., a Novel Facultative Anaerobe Isolated from Yellowtail Marine Fish.</title>
        <authorList>
            <person name="Lee M."/>
            <person name="Choi Y.J."/>
            <person name="Farooq A."/>
            <person name="Jeong J.B."/>
            <person name="Jung M.Y."/>
        </authorList>
    </citation>
    <scope>NUCLEOTIDE SEQUENCE</scope>
    <source>
        <strain evidence="3">S8</strain>
    </source>
</reference>
<dbReference type="InterPro" id="IPR009711">
    <property type="entry name" value="UPF0473"/>
</dbReference>
<keyword evidence="4" id="KW-1185">Reference proteome</keyword>
<proteinExistence type="inferred from homology"/>
<comment type="caution">
    <text evidence="3">The sequence shown here is derived from an EMBL/GenBank/DDBJ whole genome shotgun (WGS) entry which is preliminary data.</text>
</comment>
<evidence type="ECO:0000256" key="1">
    <source>
        <dbReference type="ARBA" id="ARBA00008439"/>
    </source>
</evidence>
<dbReference type="RefSeq" id="WP_256945739.1">
    <property type="nucleotide sequence ID" value="NZ_JANHNZ010000010.1"/>
</dbReference>
<sequence>MTEHHDHSHDDHEHITIIDEDGTEVLYEILFTFDSDEFEKSYVLAYPAEFVDEGEEIEIQAFSYIEAEDGTEGELKPIETDAEWDMIEEVLNTFLDDEEQE</sequence>
<evidence type="ECO:0000313" key="4">
    <source>
        <dbReference type="Proteomes" id="UP001059480"/>
    </source>
</evidence>
<dbReference type="EMBL" id="JANHNZ010000010">
    <property type="protein sequence ID" value="MCQ9210626.1"/>
    <property type="molecule type" value="Genomic_DNA"/>
</dbReference>
<evidence type="ECO:0000256" key="2">
    <source>
        <dbReference type="HAMAP-Rule" id="MF_01448"/>
    </source>
</evidence>
<accession>A0ABT1WQ09</accession>
<dbReference type="NCBIfam" id="NF010215">
    <property type="entry name" value="PRK13678.1-2"/>
    <property type="match status" value="1"/>
</dbReference>
<evidence type="ECO:0000313" key="3">
    <source>
        <dbReference type="EMBL" id="MCQ9210626.1"/>
    </source>
</evidence>
<dbReference type="PANTHER" id="PTHR40066">
    <property type="entry name" value="UPF0473 PROTEIN CBO2561/CLC_2432"/>
    <property type="match status" value="1"/>
</dbReference>
<gene>
    <name evidence="3" type="ORF">NPA36_08700</name>
</gene>
<name>A0ABT1WQ09_9LACT</name>
<reference evidence="3" key="1">
    <citation type="submission" date="2022-07" db="EMBL/GenBank/DDBJ databases">
        <authorList>
            <person name="Jung M.-Y."/>
            <person name="Lee M."/>
        </authorList>
    </citation>
    <scope>NUCLEOTIDE SEQUENCE</scope>
    <source>
        <strain evidence="3">S8</strain>
    </source>
</reference>
<reference evidence="3" key="3">
    <citation type="journal article" date="2023" name="Microbiol. Resour. Announc.">
        <title>Draft Genome Sequence of Granulicatella sp. Strain S8, Isolated from a Marine Fish, Seriola quinqueradiata.</title>
        <authorList>
            <person name="Lee M."/>
            <person name="Farooq A."/>
            <person name="Jeong J.B."/>
            <person name="Jung M.Y."/>
        </authorList>
    </citation>
    <scope>NUCLEOTIDE SEQUENCE</scope>
    <source>
        <strain evidence="3">S8</strain>
    </source>
</reference>
<dbReference type="NCBIfam" id="NF010217">
    <property type="entry name" value="PRK13678.1-4"/>
    <property type="match status" value="1"/>
</dbReference>
<comment type="similarity">
    <text evidence="1 2">Belongs to the UPF0473 family.</text>
</comment>
<organism evidence="3 4">
    <name type="scientific">Granulicatella seriolae</name>
    <dbReference type="NCBI Taxonomy" id="2967226"/>
    <lineage>
        <taxon>Bacteria</taxon>
        <taxon>Bacillati</taxon>
        <taxon>Bacillota</taxon>
        <taxon>Bacilli</taxon>
        <taxon>Lactobacillales</taxon>
        <taxon>Carnobacteriaceae</taxon>
        <taxon>Granulicatella</taxon>
    </lineage>
</organism>
<dbReference type="Pfam" id="PF06949">
    <property type="entry name" value="DUF1292"/>
    <property type="match status" value="1"/>
</dbReference>
<dbReference type="PANTHER" id="PTHR40066:SF1">
    <property type="entry name" value="UPF0473 PROTEIN CBO2561_CLC_2432"/>
    <property type="match status" value="1"/>
</dbReference>
<protein>
    <recommendedName>
        <fullName evidence="2">UPF0473 protein NPA36_08700</fullName>
    </recommendedName>
</protein>
<dbReference type="HAMAP" id="MF_01448">
    <property type="entry name" value="UPF0473"/>
    <property type="match status" value="1"/>
</dbReference>
<dbReference type="Proteomes" id="UP001059480">
    <property type="component" value="Unassembled WGS sequence"/>
</dbReference>